<sequence>MPPAEPARVPAAEAVDAELEGQRREAALAAPPSTEPAAPATKPTADTATAPAAEESAKAMGSLQVKANPYATVFLGPKRLGDVQGRATYKVPAGTYTLTFRHPSGEKTFTVVVPANGTVMQEFRASRGR</sequence>
<keyword evidence="3" id="KW-1185">Reference proteome</keyword>
<feature type="region of interest" description="Disordered" evidence="1">
    <location>
        <begin position="22"/>
        <end position="61"/>
    </location>
</feature>
<evidence type="ECO:0000313" key="3">
    <source>
        <dbReference type="Proteomes" id="UP000563426"/>
    </source>
</evidence>
<comment type="caution">
    <text evidence="2">The sequence shown here is derived from an EMBL/GenBank/DDBJ whole genome shotgun (WGS) entry which is preliminary data.</text>
</comment>
<name>A0A7Y4KM19_9BACT</name>
<dbReference type="RefSeq" id="WP_171436027.1">
    <property type="nucleotide sequence ID" value="NZ_JABFJV010000099.1"/>
</dbReference>
<protein>
    <submittedName>
        <fullName evidence="2">Uncharacterized protein</fullName>
    </submittedName>
</protein>
<evidence type="ECO:0000256" key="1">
    <source>
        <dbReference type="SAM" id="MobiDB-lite"/>
    </source>
</evidence>
<evidence type="ECO:0000313" key="2">
    <source>
        <dbReference type="EMBL" id="NOK35239.1"/>
    </source>
</evidence>
<feature type="compositionally biased region" description="Low complexity" evidence="1">
    <location>
        <begin position="27"/>
        <end position="54"/>
    </location>
</feature>
<gene>
    <name evidence="2" type="ORF">HMI49_18725</name>
</gene>
<dbReference type="EMBL" id="JABFJV010000099">
    <property type="protein sequence ID" value="NOK35239.1"/>
    <property type="molecule type" value="Genomic_DNA"/>
</dbReference>
<dbReference type="Proteomes" id="UP000563426">
    <property type="component" value="Unassembled WGS sequence"/>
</dbReference>
<reference evidence="2 3" key="1">
    <citation type="submission" date="2020-05" db="EMBL/GenBank/DDBJ databases">
        <authorList>
            <person name="Whitworth D."/>
        </authorList>
    </citation>
    <scope>NUCLEOTIDE SEQUENCE [LARGE SCALE GENOMIC DNA]</scope>
    <source>
        <strain evidence="2 3">AB043B</strain>
    </source>
</reference>
<accession>A0A7Y4KM19</accession>
<organism evidence="2 3">
    <name type="scientific">Corallococcus exercitus</name>
    <dbReference type="NCBI Taxonomy" id="2316736"/>
    <lineage>
        <taxon>Bacteria</taxon>
        <taxon>Pseudomonadati</taxon>
        <taxon>Myxococcota</taxon>
        <taxon>Myxococcia</taxon>
        <taxon>Myxococcales</taxon>
        <taxon>Cystobacterineae</taxon>
        <taxon>Myxococcaceae</taxon>
        <taxon>Corallococcus</taxon>
    </lineage>
</organism>
<dbReference type="AlphaFoldDB" id="A0A7Y4KM19"/>
<proteinExistence type="predicted"/>